<dbReference type="InterPro" id="IPR013604">
    <property type="entry name" value="7TM_chemorcpt"/>
</dbReference>
<dbReference type="GO" id="GO:0050909">
    <property type="term" value="P:sensory perception of taste"/>
    <property type="evidence" value="ECO:0007669"/>
    <property type="project" value="InterPro"/>
</dbReference>
<feature type="transmembrane region" description="Helical" evidence="7">
    <location>
        <begin position="250"/>
        <end position="268"/>
    </location>
</feature>
<keyword evidence="4 7" id="KW-1133">Transmembrane helix</keyword>
<feature type="transmembrane region" description="Helical" evidence="7">
    <location>
        <begin position="80"/>
        <end position="101"/>
    </location>
</feature>
<feature type="coiled-coil region" evidence="6">
    <location>
        <begin position="222"/>
        <end position="249"/>
    </location>
</feature>
<proteinExistence type="predicted"/>
<organism evidence="8 9">
    <name type="scientific">Scylla paramamosain</name>
    <name type="common">Mud crab</name>
    <dbReference type="NCBI Taxonomy" id="85552"/>
    <lineage>
        <taxon>Eukaryota</taxon>
        <taxon>Metazoa</taxon>
        <taxon>Ecdysozoa</taxon>
        <taxon>Arthropoda</taxon>
        <taxon>Crustacea</taxon>
        <taxon>Multicrustacea</taxon>
        <taxon>Malacostraca</taxon>
        <taxon>Eumalacostraca</taxon>
        <taxon>Eucarida</taxon>
        <taxon>Decapoda</taxon>
        <taxon>Pleocyemata</taxon>
        <taxon>Brachyura</taxon>
        <taxon>Eubrachyura</taxon>
        <taxon>Portunoidea</taxon>
        <taxon>Portunidae</taxon>
        <taxon>Portuninae</taxon>
        <taxon>Scylla</taxon>
    </lineage>
</organism>
<sequence length="404" mass="45279">MLPPDVSSTVVPWRVMVFLIQLCGCFPFRISDTDAPPVFSLYLFLWSVIVMFMTTCANFTGFREILFKRTSITSNVGTVVYVYTILVLVVGMTLSNVIMAVKSNKLAALLHDLSRFKDTSPLPTHPWYCKPKTLVILISMMTVVFLMAWTSALTMNVSVLCKTLVILPTYFISLLSLLLHTELPSVVFGFLARHLLAATEVTMAKVSFLLNIDGCFKCEDNVKAAKEAMRDLEAVIREVEVQRERATRHFFPVVSMFLLSGLLLSVTSPYAIKVGSIEKAVSLTSLFMAYYIMARLCHMGQVFVNKIRATEDLLKDMRVKCQSRSIKKEVSQVMGSLSPMRTFDVCGWYTLGYSQFLGFMNTVMTYLVIILQVEDTEVPHPLSQGLPVAPNPPAQGDFLQAGEY</sequence>
<evidence type="ECO:0000256" key="5">
    <source>
        <dbReference type="ARBA" id="ARBA00023136"/>
    </source>
</evidence>
<gene>
    <name evidence="8" type="ORF">O3P69_018407</name>
</gene>
<comment type="caution">
    <text evidence="8">The sequence shown here is derived from an EMBL/GenBank/DDBJ whole genome shotgun (WGS) entry which is preliminary data.</text>
</comment>
<dbReference type="EMBL" id="JARAKH010000040">
    <property type="protein sequence ID" value="KAK8381299.1"/>
    <property type="molecule type" value="Genomic_DNA"/>
</dbReference>
<evidence type="ECO:0000313" key="9">
    <source>
        <dbReference type="Proteomes" id="UP001487740"/>
    </source>
</evidence>
<name>A0AAW0T1U1_SCYPA</name>
<dbReference type="Proteomes" id="UP001487740">
    <property type="component" value="Unassembled WGS sequence"/>
</dbReference>
<accession>A0AAW0T1U1</accession>
<keyword evidence="3 7" id="KW-0812">Transmembrane</keyword>
<evidence type="ECO:0000256" key="6">
    <source>
        <dbReference type="SAM" id="Coils"/>
    </source>
</evidence>
<feature type="transmembrane region" description="Helical" evidence="7">
    <location>
        <begin position="134"/>
        <end position="151"/>
    </location>
</feature>
<evidence type="ECO:0000256" key="4">
    <source>
        <dbReference type="ARBA" id="ARBA00022989"/>
    </source>
</evidence>
<comment type="subcellular location">
    <subcellularLocation>
        <location evidence="1">Cell membrane</location>
        <topology evidence="1">Multi-pass membrane protein</topology>
    </subcellularLocation>
</comment>
<dbReference type="GO" id="GO:0005886">
    <property type="term" value="C:plasma membrane"/>
    <property type="evidence" value="ECO:0007669"/>
    <property type="project" value="UniProtKB-SubCell"/>
</dbReference>
<keyword evidence="2" id="KW-1003">Cell membrane</keyword>
<feature type="transmembrane region" description="Helical" evidence="7">
    <location>
        <begin position="280"/>
        <end position="298"/>
    </location>
</feature>
<evidence type="ECO:0000256" key="7">
    <source>
        <dbReference type="SAM" id="Phobius"/>
    </source>
</evidence>
<reference evidence="8 9" key="1">
    <citation type="submission" date="2023-03" db="EMBL/GenBank/DDBJ databases">
        <title>High-quality genome of Scylla paramamosain provides insights in environmental adaptation.</title>
        <authorList>
            <person name="Zhang L."/>
        </authorList>
    </citation>
    <scope>NUCLEOTIDE SEQUENCE [LARGE SCALE GENOMIC DNA]</scope>
    <source>
        <strain evidence="8">LZ_2023a</strain>
        <tissue evidence="8">Muscle</tissue>
    </source>
</reference>
<evidence type="ECO:0000313" key="8">
    <source>
        <dbReference type="EMBL" id="KAK8381299.1"/>
    </source>
</evidence>
<evidence type="ECO:0000256" key="3">
    <source>
        <dbReference type="ARBA" id="ARBA00022692"/>
    </source>
</evidence>
<evidence type="ECO:0008006" key="10">
    <source>
        <dbReference type="Google" id="ProtNLM"/>
    </source>
</evidence>
<protein>
    <recommendedName>
        <fullName evidence="10">Gustatory receptor</fullName>
    </recommendedName>
</protein>
<dbReference type="AlphaFoldDB" id="A0AAW0T1U1"/>
<evidence type="ECO:0000256" key="1">
    <source>
        <dbReference type="ARBA" id="ARBA00004651"/>
    </source>
</evidence>
<keyword evidence="9" id="KW-1185">Reference proteome</keyword>
<keyword evidence="5 7" id="KW-0472">Membrane</keyword>
<feature type="transmembrane region" description="Helical" evidence="7">
    <location>
        <begin position="12"/>
        <end position="30"/>
    </location>
</feature>
<keyword evidence="6" id="KW-0175">Coiled coil</keyword>
<feature type="transmembrane region" description="Helical" evidence="7">
    <location>
        <begin position="42"/>
        <end position="60"/>
    </location>
</feature>
<evidence type="ECO:0000256" key="2">
    <source>
        <dbReference type="ARBA" id="ARBA00022475"/>
    </source>
</evidence>
<dbReference type="Pfam" id="PF08395">
    <property type="entry name" value="7tm_7"/>
    <property type="match status" value="1"/>
</dbReference>